<comment type="cofactor">
    <cofactor evidence="1 8">
        <name>heme</name>
        <dbReference type="ChEBI" id="CHEBI:30413"/>
    </cofactor>
</comment>
<evidence type="ECO:0000313" key="12">
    <source>
        <dbReference type="Proteomes" id="UP001152798"/>
    </source>
</evidence>
<dbReference type="SUPFAM" id="SSF48264">
    <property type="entry name" value="Cytochrome P450"/>
    <property type="match status" value="1"/>
</dbReference>
<dbReference type="GO" id="GO:0020037">
    <property type="term" value="F:heme binding"/>
    <property type="evidence" value="ECO:0007669"/>
    <property type="project" value="InterPro"/>
</dbReference>
<dbReference type="PRINTS" id="PR00463">
    <property type="entry name" value="EP450I"/>
</dbReference>
<keyword evidence="3 8" id="KW-0349">Heme</keyword>
<accession>A0A9P0E9T8</accession>
<proteinExistence type="inferred from homology"/>
<keyword evidence="7 9" id="KW-0503">Monooxygenase</keyword>
<dbReference type="GO" id="GO:0004497">
    <property type="term" value="F:monooxygenase activity"/>
    <property type="evidence" value="ECO:0007669"/>
    <property type="project" value="UniProtKB-KW"/>
</dbReference>
<evidence type="ECO:0000256" key="10">
    <source>
        <dbReference type="SAM" id="Coils"/>
    </source>
</evidence>
<dbReference type="InterPro" id="IPR017972">
    <property type="entry name" value="Cyt_P450_CS"/>
</dbReference>
<dbReference type="InterPro" id="IPR036396">
    <property type="entry name" value="Cyt_P450_sf"/>
</dbReference>
<keyword evidence="4 8" id="KW-0479">Metal-binding</keyword>
<dbReference type="AlphaFoldDB" id="A0A9P0E9T8"/>
<dbReference type="InterPro" id="IPR050479">
    <property type="entry name" value="CYP11_CYP27_families"/>
</dbReference>
<evidence type="ECO:0000256" key="7">
    <source>
        <dbReference type="ARBA" id="ARBA00023033"/>
    </source>
</evidence>
<dbReference type="CDD" id="cd11054">
    <property type="entry name" value="CYP24A1-like"/>
    <property type="match status" value="1"/>
</dbReference>
<evidence type="ECO:0000256" key="3">
    <source>
        <dbReference type="ARBA" id="ARBA00022617"/>
    </source>
</evidence>
<evidence type="ECO:0000313" key="11">
    <source>
        <dbReference type="EMBL" id="CAH1392590.1"/>
    </source>
</evidence>
<dbReference type="PANTHER" id="PTHR24279">
    <property type="entry name" value="CYTOCHROME P450"/>
    <property type="match status" value="1"/>
</dbReference>
<dbReference type="PROSITE" id="PS00086">
    <property type="entry name" value="CYTOCHROME_P450"/>
    <property type="match status" value="1"/>
</dbReference>
<dbReference type="EMBL" id="OV725078">
    <property type="protein sequence ID" value="CAH1392590.1"/>
    <property type="molecule type" value="Genomic_DNA"/>
</dbReference>
<protein>
    <recommendedName>
        <fullName evidence="13">Cytochrome P450</fullName>
    </recommendedName>
</protein>
<keyword evidence="6 8" id="KW-0408">Iron</keyword>
<evidence type="ECO:0000256" key="2">
    <source>
        <dbReference type="ARBA" id="ARBA00010617"/>
    </source>
</evidence>
<feature type="coiled-coil region" evidence="10">
    <location>
        <begin position="284"/>
        <end position="311"/>
    </location>
</feature>
<organism evidence="11 12">
    <name type="scientific">Nezara viridula</name>
    <name type="common">Southern green stink bug</name>
    <name type="synonym">Cimex viridulus</name>
    <dbReference type="NCBI Taxonomy" id="85310"/>
    <lineage>
        <taxon>Eukaryota</taxon>
        <taxon>Metazoa</taxon>
        <taxon>Ecdysozoa</taxon>
        <taxon>Arthropoda</taxon>
        <taxon>Hexapoda</taxon>
        <taxon>Insecta</taxon>
        <taxon>Pterygota</taxon>
        <taxon>Neoptera</taxon>
        <taxon>Paraneoptera</taxon>
        <taxon>Hemiptera</taxon>
        <taxon>Heteroptera</taxon>
        <taxon>Panheteroptera</taxon>
        <taxon>Pentatomomorpha</taxon>
        <taxon>Pentatomoidea</taxon>
        <taxon>Pentatomidae</taxon>
        <taxon>Pentatominae</taxon>
        <taxon>Nezara</taxon>
    </lineage>
</organism>
<name>A0A9P0E9T8_NEZVI</name>
<feature type="binding site" description="axial binding residue" evidence="8">
    <location>
        <position position="469"/>
    </location>
    <ligand>
        <name>heme</name>
        <dbReference type="ChEBI" id="CHEBI:30413"/>
    </ligand>
    <ligandPart>
        <name>Fe</name>
        <dbReference type="ChEBI" id="CHEBI:18248"/>
    </ligandPart>
</feature>
<sequence length="524" mass="60861">MEPAAGGEELGQASQSPQLSLHLNMIMRRTLCSAVSDIGAVLPKSYQKVPGPRPLPLLGNNWRFLPYIGQYKLEEIDKLSLMLRSRYGRIVRISNLLGRPDMVFLYDPNEIEKVFRGEDTLPYRPSMPSLDYYKHQLRKDFFSDIGGVIATHGEKWHQFRTKVQHALLQPRIAQLYLKPIEETANEFVNRIRDIRNENNEVPDDFLNEIHKWSLESIAKIALDARLGCLTPDGSQETQELIDAVNTFFKNVVILELKIPFWRVISTRTWKEYVEALDTIMRIVYKFVSKTLDELKNKNNECKEDSSLLQRVLYENLDNPKVAVILALDLFLVGIDTTSAAVSSILYQLSLHQEIQNMLYEEINRVLQNGPIDMKKLDQMVYLKACIKETLRMYPVVIGNGRCLKKDTVVCGYTIPKGTQIVFQHHAISNSEEYFDDPNVYKPERWLKKQKKKQYHPFATLPFGYGKRMCLGKRFADLELQCLIAKIIETYKVEFKRKLLDYSVHPMYMPHGPLNFKYTERKKKT</sequence>
<evidence type="ECO:0008006" key="13">
    <source>
        <dbReference type="Google" id="ProtNLM"/>
    </source>
</evidence>
<dbReference type="PRINTS" id="PR00385">
    <property type="entry name" value="P450"/>
</dbReference>
<evidence type="ECO:0000256" key="4">
    <source>
        <dbReference type="ARBA" id="ARBA00022723"/>
    </source>
</evidence>
<keyword evidence="12" id="KW-1185">Reference proteome</keyword>
<keyword evidence="5 9" id="KW-0560">Oxidoreductase</keyword>
<dbReference type="Gene3D" id="1.10.630.10">
    <property type="entry name" value="Cytochrome P450"/>
    <property type="match status" value="1"/>
</dbReference>
<dbReference type="OrthoDB" id="3945418at2759"/>
<evidence type="ECO:0000256" key="6">
    <source>
        <dbReference type="ARBA" id="ARBA00023004"/>
    </source>
</evidence>
<dbReference type="GO" id="GO:0016705">
    <property type="term" value="F:oxidoreductase activity, acting on paired donors, with incorporation or reduction of molecular oxygen"/>
    <property type="evidence" value="ECO:0007669"/>
    <property type="project" value="InterPro"/>
</dbReference>
<gene>
    <name evidence="11" type="ORF">NEZAVI_LOCUS3389</name>
</gene>
<dbReference type="GO" id="GO:0005506">
    <property type="term" value="F:iron ion binding"/>
    <property type="evidence" value="ECO:0007669"/>
    <property type="project" value="InterPro"/>
</dbReference>
<dbReference type="Proteomes" id="UP001152798">
    <property type="component" value="Chromosome 2"/>
</dbReference>
<reference evidence="11" key="1">
    <citation type="submission" date="2022-01" db="EMBL/GenBank/DDBJ databases">
        <authorList>
            <person name="King R."/>
        </authorList>
    </citation>
    <scope>NUCLEOTIDE SEQUENCE</scope>
</reference>
<evidence type="ECO:0000256" key="1">
    <source>
        <dbReference type="ARBA" id="ARBA00001971"/>
    </source>
</evidence>
<evidence type="ECO:0000256" key="8">
    <source>
        <dbReference type="PIRSR" id="PIRSR602401-1"/>
    </source>
</evidence>
<dbReference type="InterPro" id="IPR002401">
    <property type="entry name" value="Cyt_P450_E_grp-I"/>
</dbReference>
<dbReference type="PANTHER" id="PTHR24279:SF120">
    <property type="entry name" value="CYTOCHROME P450"/>
    <property type="match status" value="1"/>
</dbReference>
<comment type="similarity">
    <text evidence="2 9">Belongs to the cytochrome P450 family.</text>
</comment>
<evidence type="ECO:0000256" key="5">
    <source>
        <dbReference type="ARBA" id="ARBA00023002"/>
    </source>
</evidence>
<keyword evidence="10" id="KW-0175">Coiled coil</keyword>
<dbReference type="Pfam" id="PF00067">
    <property type="entry name" value="p450"/>
    <property type="match status" value="1"/>
</dbReference>
<dbReference type="FunFam" id="1.10.630.10:FF:000006">
    <property type="entry name" value="Cytochrome P450 302a1, mitochondrial"/>
    <property type="match status" value="1"/>
</dbReference>
<dbReference type="InterPro" id="IPR001128">
    <property type="entry name" value="Cyt_P450"/>
</dbReference>
<evidence type="ECO:0000256" key="9">
    <source>
        <dbReference type="RuleBase" id="RU000461"/>
    </source>
</evidence>